<dbReference type="Proteomes" id="UP000670947">
    <property type="component" value="Unassembled WGS sequence"/>
</dbReference>
<dbReference type="EMBL" id="JAGGDJ010000012">
    <property type="protein sequence ID" value="MBO7745762.1"/>
    <property type="molecule type" value="Genomic_DNA"/>
</dbReference>
<organism evidence="1 2">
    <name type="scientific">Paenibacillus artemisiicola</name>
    <dbReference type="NCBI Taxonomy" id="1172618"/>
    <lineage>
        <taxon>Bacteria</taxon>
        <taxon>Bacillati</taxon>
        <taxon>Bacillota</taxon>
        <taxon>Bacilli</taxon>
        <taxon>Bacillales</taxon>
        <taxon>Paenibacillaceae</taxon>
        <taxon>Paenibacillus</taxon>
    </lineage>
</organism>
<comment type="caution">
    <text evidence="1">The sequence shown here is derived from an EMBL/GenBank/DDBJ whole genome shotgun (WGS) entry which is preliminary data.</text>
</comment>
<proteinExistence type="predicted"/>
<keyword evidence="2" id="KW-1185">Reference proteome</keyword>
<accession>A0ABS3WBR7</accession>
<reference evidence="1 2" key="1">
    <citation type="submission" date="2021-03" db="EMBL/GenBank/DDBJ databases">
        <title>Paenibacillus artemisicola MWE-103 whole genome sequence.</title>
        <authorList>
            <person name="Ham Y.J."/>
        </authorList>
    </citation>
    <scope>NUCLEOTIDE SEQUENCE [LARGE SCALE GENOMIC DNA]</scope>
    <source>
        <strain evidence="1 2">MWE-103</strain>
    </source>
</reference>
<name>A0ABS3WBR7_9BACL</name>
<dbReference type="RefSeq" id="WP_208848593.1">
    <property type="nucleotide sequence ID" value="NZ_JAGGDJ010000012.1"/>
</dbReference>
<protein>
    <submittedName>
        <fullName evidence="1">Uncharacterized protein</fullName>
    </submittedName>
</protein>
<evidence type="ECO:0000313" key="1">
    <source>
        <dbReference type="EMBL" id="MBO7745762.1"/>
    </source>
</evidence>
<gene>
    <name evidence="1" type="ORF">I8J29_16250</name>
</gene>
<evidence type="ECO:0000313" key="2">
    <source>
        <dbReference type="Proteomes" id="UP000670947"/>
    </source>
</evidence>
<sequence>MKHTDWDVRLADKLRDAAFVFMGSSSLTICDNHTGHRSGAADQHPAALTGRWIRWQHALGLTHVQHELDVIPDGVASKQTFFNTLIVIANWCRFLGNGQMAG</sequence>